<feature type="chain" id="PRO_5030627863" description="YtkA-like domain-containing protein" evidence="1">
    <location>
        <begin position="23"/>
        <end position="293"/>
    </location>
</feature>
<organism evidence="3 4">
    <name type="scientific">Flammeovirga agarivorans</name>
    <dbReference type="NCBI Taxonomy" id="2726742"/>
    <lineage>
        <taxon>Bacteria</taxon>
        <taxon>Pseudomonadati</taxon>
        <taxon>Bacteroidota</taxon>
        <taxon>Cytophagia</taxon>
        <taxon>Cytophagales</taxon>
        <taxon>Flammeovirgaceae</taxon>
        <taxon>Flammeovirga</taxon>
    </lineage>
</organism>
<evidence type="ECO:0000259" key="2">
    <source>
        <dbReference type="Pfam" id="PF13115"/>
    </source>
</evidence>
<evidence type="ECO:0000256" key="1">
    <source>
        <dbReference type="SAM" id="SignalP"/>
    </source>
</evidence>
<dbReference type="InterPro" id="IPR032693">
    <property type="entry name" value="YtkA-like_dom"/>
</dbReference>
<dbReference type="RefSeq" id="WP_168884307.1">
    <property type="nucleotide sequence ID" value="NZ_JABAIL010000007.1"/>
</dbReference>
<keyword evidence="4" id="KW-1185">Reference proteome</keyword>
<dbReference type="EMBL" id="JABAIL010000007">
    <property type="protein sequence ID" value="NLR93592.1"/>
    <property type="molecule type" value="Genomic_DNA"/>
</dbReference>
<keyword evidence="1" id="KW-0732">Signal</keyword>
<comment type="caution">
    <text evidence="3">The sequence shown here is derived from an EMBL/GenBank/DDBJ whole genome shotgun (WGS) entry which is preliminary data.</text>
</comment>
<dbReference type="Proteomes" id="UP000585050">
    <property type="component" value="Unassembled WGS sequence"/>
</dbReference>
<accession>A0A7X8SNY1</accession>
<protein>
    <recommendedName>
        <fullName evidence="2">YtkA-like domain-containing protein</fullName>
    </recommendedName>
</protein>
<feature type="domain" description="YtkA-like" evidence="2">
    <location>
        <begin position="222"/>
        <end position="272"/>
    </location>
</feature>
<sequence length="293" mass="32469">MKNVSFLLISIFALFFISCNQDETNPQEGSNVIGSSTTDEGVVLNLTSTKEALYEGVNNVTFSLGNGQSLSEGGTWKITPVMEMTMDNGMKHMHSTPIKGFDIGSSNTTSGEGQILFVMPTVEKGAWELHIEYIVNDAVEAMWMMPIEVNAVTFETSEANYKTVIMQQLDGSEERIVLGYNFLSGGPEMGANDIEILAFKRIPAMDHGHHEEGHGHDFETYEPYTQLSIKTTPWMPSMSHGSSNNVDPEETEEGVYTGVVNFSMTGDWQIQLNVKDGETEIINEEGLSFYLEF</sequence>
<dbReference type="Pfam" id="PF13115">
    <property type="entry name" value="YtkA"/>
    <property type="match status" value="1"/>
</dbReference>
<feature type="signal peptide" evidence="1">
    <location>
        <begin position="1"/>
        <end position="22"/>
    </location>
</feature>
<gene>
    <name evidence="3" type="ORF">HGP29_20505</name>
</gene>
<dbReference type="AlphaFoldDB" id="A0A7X8SNY1"/>
<name>A0A7X8SNY1_9BACT</name>
<proteinExistence type="predicted"/>
<reference evidence="3 4" key="1">
    <citation type="submission" date="2020-04" db="EMBL/GenBank/DDBJ databases">
        <title>Flammeovirga sp. SR4, a novel species isolated from seawater.</title>
        <authorList>
            <person name="Wang X."/>
        </authorList>
    </citation>
    <scope>NUCLEOTIDE SEQUENCE [LARGE SCALE GENOMIC DNA]</scope>
    <source>
        <strain evidence="3 4">SR4</strain>
    </source>
</reference>
<evidence type="ECO:0000313" key="4">
    <source>
        <dbReference type="Proteomes" id="UP000585050"/>
    </source>
</evidence>
<dbReference type="PROSITE" id="PS51257">
    <property type="entry name" value="PROKAR_LIPOPROTEIN"/>
    <property type="match status" value="1"/>
</dbReference>
<evidence type="ECO:0000313" key="3">
    <source>
        <dbReference type="EMBL" id="NLR93592.1"/>
    </source>
</evidence>